<name>A0A6J6JSA3_9ZZZZ</name>
<protein>
    <submittedName>
        <fullName evidence="2">Unannotated protein</fullName>
    </submittedName>
</protein>
<organism evidence="2">
    <name type="scientific">freshwater metagenome</name>
    <dbReference type="NCBI Taxonomy" id="449393"/>
    <lineage>
        <taxon>unclassified sequences</taxon>
        <taxon>metagenomes</taxon>
        <taxon>ecological metagenomes</taxon>
    </lineage>
</organism>
<dbReference type="InterPro" id="IPR000182">
    <property type="entry name" value="GNAT_dom"/>
</dbReference>
<reference evidence="2" key="1">
    <citation type="submission" date="2020-05" db="EMBL/GenBank/DDBJ databases">
        <authorList>
            <person name="Chiriac C."/>
            <person name="Salcher M."/>
            <person name="Ghai R."/>
            <person name="Kavagutti S V."/>
        </authorList>
    </citation>
    <scope>NUCLEOTIDE SEQUENCE</scope>
</reference>
<dbReference type="InterPro" id="IPR016181">
    <property type="entry name" value="Acyl_CoA_acyltransferase"/>
</dbReference>
<evidence type="ECO:0000313" key="2">
    <source>
        <dbReference type="EMBL" id="CAB4639298.1"/>
    </source>
</evidence>
<dbReference type="GO" id="GO:0016747">
    <property type="term" value="F:acyltransferase activity, transferring groups other than amino-acyl groups"/>
    <property type="evidence" value="ECO:0007669"/>
    <property type="project" value="InterPro"/>
</dbReference>
<dbReference type="SUPFAM" id="SSF55729">
    <property type="entry name" value="Acyl-CoA N-acyltransferases (Nat)"/>
    <property type="match status" value="1"/>
</dbReference>
<sequence length="87" mass="9904">MIEIGYGIVPEMQGRGLGKELLLAAWKWVLEYPNVKILRYTVGESNSVSLHIIQSLGFDFVGQQIDETDGPEQIYELAAERFRKNFS</sequence>
<gene>
    <name evidence="2" type="ORF">UFOPK2032_01152</name>
</gene>
<feature type="domain" description="N-acetyltransferase" evidence="1">
    <location>
        <begin position="1"/>
        <end position="80"/>
    </location>
</feature>
<dbReference type="Gene3D" id="3.40.630.30">
    <property type="match status" value="1"/>
</dbReference>
<dbReference type="Pfam" id="PF13302">
    <property type="entry name" value="Acetyltransf_3"/>
    <property type="match status" value="1"/>
</dbReference>
<proteinExistence type="predicted"/>
<dbReference type="AlphaFoldDB" id="A0A6J6JSA3"/>
<evidence type="ECO:0000259" key="1">
    <source>
        <dbReference type="PROSITE" id="PS51186"/>
    </source>
</evidence>
<accession>A0A6J6JSA3</accession>
<dbReference type="EMBL" id="CAEZVM010000073">
    <property type="protein sequence ID" value="CAB4639298.1"/>
    <property type="molecule type" value="Genomic_DNA"/>
</dbReference>
<dbReference type="PROSITE" id="PS51186">
    <property type="entry name" value="GNAT"/>
    <property type="match status" value="1"/>
</dbReference>